<dbReference type="Gene3D" id="3.40.630.30">
    <property type="match status" value="1"/>
</dbReference>
<dbReference type="RefSeq" id="WP_208393755.1">
    <property type="nucleotide sequence ID" value="NZ_BAAADD010000002.1"/>
</dbReference>
<proteinExistence type="predicted"/>
<accession>A0ABP3P9Y7</accession>
<dbReference type="SUPFAM" id="SSF55729">
    <property type="entry name" value="Acyl-CoA N-acyltransferases (Nat)"/>
    <property type="match status" value="1"/>
</dbReference>
<keyword evidence="5" id="KW-1185">Reference proteome</keyword>
<dbReference type="Proteomes" id="UP001499951">
    <property type="component" value="Unassembled WGS sequence"/>
</dbReference>
<evidence type="ECO:0000259" key="3">
    <source>
        <dbReference type="PROSITE" id="PS51186"/>
    </source>
</evidence>
<evidence type="ECO:0000256" key="1">
    <source>
        <dbReference type="ARBA" id="ARBA00022679"/>
    </source>
</evidence>
<dbReference type="InterPro" id="IPR016181">
    <property type="entry name" value="Acyl_CoA_acyltransferase"/>
</dbReference>
<feature type="domain" description="N-acetyltransferase" evidence="3">
    <location>
        <begin position="11"/>
        <end position="143"/>
    </location>
</feature>
<reference evidence="5" key="1">
    <citation type="journal article" date="2019" name="Int. J. Syst. Evol. Microbiol.">
        <title>The Global Catalogue of Microorganisms (GCM) 10K type strain sequencing project: providing services to taxonomists for standard genome sequencing and annotation.</title>
        <authorList>
            <consortium name="The Broad Institute Genomics Platform"/>
            <consortium name="The Broad Institute Genome Sequencing Center for Infectious Disease"/>
            <person name="Wu L."/>
            <person name="Ma J."/>
        </authorList>
    </citation>
    <scope>NUCLEOTIDE SEQUENCE [LARGE SCALE GENOMIC DNA]</scope>
    <source>
        <strain evidence="5">JCM 15089</strain>
    </source>
</reference>
<evidence type="ECO:0000313" key="4">
    <source>
        <dbReference type="EMBL" id="GAA0563328.1"/>
    </source>
</evidence>
<organism evidence="4 5">
    <name type="scientific">Rhizomicrobium electricum</name>
    <dbReference type="NCBI Taxonomy" id="480070"/>
    <lineage>
        <taxon>Bacteria</taxon>
        <taxon>Pseudomonadati</taxon>
        <taxon>Pseudomonadota</taxon>
        <taxon>Alphaproteobacteria</taxon>
        <taxon>Micropepsales</taxon>
        <taxon>Micropepsaceae</taxon>
        <taxon>Rhizomicrobium</taxon>
    </lineage>
</organism>
<comment type="caution">
    <text evidence="4">The sequence shown here is derived from an EMBL/GenBank/DDBJ whole genome shotgun (WGS) entry which is preliminary data.</text>
</comment>
<dbReference type="PANTHER" id="PTHR43626:SF4">
    <property type="entry name" value="GCN5-RELATED N-ACETYLTRANSFERASE 2, CHLOROPLASTIC"/>
    <property type="match status" value="1"/>
</dbReference>
<dbReference type="PANTHER" id="PTHR43626">
    <property type="entry name" value="ACYL-COA N-ACYLTRANSFERASE"/>
    <property type="match status" value="1"/>
</dbReference>
<name>A0ABP3P9Y7_9PROT</name>
<dbReference type="InterPro" id="IPR045039">
    <property type="entry name" value="NSI-like"/>
</dbReference>
<dbReference type="Pfam" id="PF13673">
    <property type="entry name" value="Acetyltransf_10"/>
    <property type="match status" value="1"/>
</dbReference>
<sequence>MKRNDAGAMAIELRQTCDGIDWTAVRDVLKEAGMSFHAPEIHRRAFEGAYNVVFAYDEGTLIGCGRALSDGVYQAALYDIAVLPRYQGSGLGRLLVEALLTGLGDCNVILYASPGKEGFYRKLGFRALKTGMARFLRADAMAERGFTE</sequence>
<protein>
    <submittedName>
        <fullName evidence="4">GNAT family N-acetyltransferase</fullName>
    </submittedName>
</protein>
<dbReference type="InterPro" id="IPR000182">
    <property type="entry name" value="GNAT_dom"/>
</dbReference>
<evidence type="ECO:0000313" key="5">
    <source>
        <dbReference type="Proteomes" id="UP001499951"/>
    </source>
</evidence>
<evidence type="ECO:0000256" key="2">
    <source>
        <dbReference type="ARBA" id="ARBA00023315"/>
    </source>
</evidence>
<gene>
    <name evidence="4" type="ORF">GCM10008942_09710</name>
</gene>
<keyword evidence="2" id="KW-0012">Acyltransferase</keyword>
<dbReference type="PROSITE" id="PS51186">
    <property type="entry name" value="GNAT"/>
    <property type="match status" value="1"/>
</dbReference>
<dbReference type="CDD" id="cd04301">
    <property type="entry name" value="NAT_SF"/>
    <property type="match status" value="1"/>
</dbReference>
<keyword evidence="1" id="KW-0808">Transferase</keyword>
<dbReference type="EMBL" id="BAAADD010000002">
    <property type="protein sequence ID" value="GAA0563328.1"/>
    <property type="molecule type" value="Genomic_DNA"/>
</dbReference>